<feature type="compositionally biased region" description="Polar residues" evidence="1">
    <location>
        <begin position="333"/>
        <end position="348"/>
    </location>
</feature>
<reference evidence="2 3" key="1">
    <citation type="submission" date="2020-12" db="EMBL/GenBank/DDBJ databases">
        <title>Metabolic potential, ecology and presence of endohyphal bacteria is reflected in genomic diversity of Mucoromycotina.</title>
        <authorList>
            <person name="Muszewska A."/>
            <person name="Okrasinska A."/>
            <person name="Steczkiewicz K."/>
            <person name="Drgas O."/>
            <person name="Orlowska M."/>
            <person name="Perlinska-Lenart U."/>
            <person name="Aleksandrzak-Piekarczyk T."/>
            <person name="Szatraj K."/>
            <person name="Zielenkiewicz U."/>
            <person name="Pilsyk S."/>
            <person name="Malc E."/>
            <person name="Mieczkowski P."/>
            <person name="Kruszewska J.S."/>
            <person name="Biernat P."/>
            <person name="Pawlowska J."/>
        </authorList>
    </citation>
    <scope>NUCLEOTIDE SEQUENCE [LARGE SCALE GENOMIC DNA]</scope>
    <source>
        <strain evidence="2 3">CBS 142.35</strain>
    </source>
</reference>
<dbReference type="OrthoDB" id="550575at2759"/>
<feature type="region of interest" description="Disordered" evidence="1">
    <location>
        <begin position="314"/>
        <end position="348"/>
    </location>
</feature>
<dbReference type="AlphaFoldDB" id="A0A8H7VPY5"/>
<dbReference type="Gene3D" id="3.80.10.10">
    <property type="entry name" value="Ribonuclease Inhibitor"/>
    <property type="match status" value="1"/>
</dbReference>
<sequence>MKSLYSICLEIISDHADCISDWIDIPLDPFILDILQTIHRKESRIKPSIYERIGVAHGSHLPNHLGTVSLVGRDTTALRTATQLIPRFITHLNMSNMDGIDDQTIILVKPCIHLKVLDVSHVNITDLGVSHLVRMATTPGLLNQLQVLGLSANKLSDKCLKYLIKVPTLTGVDLSYTNVTQIAIRFMKQHQFKALYAHSSSSFDILQSLHPGFPYESNMNLVKGGELEHEDIGNYSLVTWHDIYGTNQRRSGVKYLDSKKQQKNPGYNIKLNSSLFKIVGQPLIPIRHRSRPMYGHFFSDLCFVRSTITMDEEKKSDTSISGSRKKRARIDNDSSLSTSPSTTQKQNLPNVMDYLKMIEKDLGI</sequence>
<protein>
    <submittedName>
        <fullName evidence="2">Uncharacterized protein</fullName>
    </submittedName>
</protein>
<dbReference type="SUPFAM" id="SSF52047">
    <property type="entry name" value="RNI-like"/>
    <property type="match status" value="1"/>
</dbReference>
<accession>A0A8H7VPY5</accession>
<dbReference type="InterPro" id="IPR032675">
    <property type="entry name" value="LRR_dom_sf"/>
</dbReference>
<comment type="caution">
    <text evidence="2">The sequence shown here is derived from an EMBL/GenBank/DDBJ whole genome shotgun (WGS) entry which is preliminary data.</text>
</comment>
<organism evidence="2 3">
    <name type="scientific">Circinella minor</name>
    <dbReference type="NCBI Taxonomy" id="1195481"/>
    <lineage>
        <taxon>Eukaryota</taxon>
        <taxon>Fungi</taxon>
        <taxon>Fungi incertae sedis</taxon>
        <taxon>Mucoromycota</taxon>
        <taxon>Mucoromycotina</taxon>
        <taxon>Mucoromycetes</taxon>
        <taxon>Mucorales</taxon>
        <taxon>Lichtheimiaceae</taxon>
        <taxon>Circinella</taxon>
    </lineage>
</organism>
<evidence type="ECO:0000313" key="2">
    <source>
        <dbReference type="EMBL" id="KAG2224468.1"/>
    </source>
</evidence>
<evidence type="ECO:0000313" key="3">
    <source>
        <dbReference type="Proteomes" id="UP000646827"/>
    </source>
</evidence>
<evidence type="ECO:0000256" key="1">
    <source>
        <dbReference type="SAM" id="MobiDB-lite"/>
    </source>
</evidence>
<dbReference type="EMBL" id="JAEPRB010000042">
    <property type="protein sequence ID" value="KAG2224468.1"/>
    <property type="molecule type" value="Genomic_DNA"/>
</dbReference>
<keyword evidence="3" id="KW-1185">Reference proteome</keyword>
<dbReference type="Proteomes" id="UP000646827">
    <property type="component" value="Unassembled WGS sequence"/>
</dbReference>
<gene>
    <name evidence="2" type="ORF">INT45_010534</name>
</gene>
<proteinExistence type="predicted"/>
<name>A0A8H7VPY5_9FUNG</name>